<feature type="compositionally biased region" description="Acidic residues" evidence="1">
    <location>
        <begin position="273"/>
        <end position="288"/>
    </location>
</feature>
<reference evidence="2 3" key="1">
    <citation type="journal article" date="2012" name="Eukaryot. Cell">
        <title>Draft genome sequence of CBS 2479, the standard type strain of Trichosporon asahii.</title>
        <authorList>
            <person name="Yang R.Y."/>
            <person name="Li H.T."/>
            <person name="Zhu H."/>
            <person name="Zhou G.P."/>
            <person name="Wang M."/>
            <person name="Wang L."/>
        </authorList>
    </citation>
    <scope>NUCLEOTIDE SEQUENCE [LARGE SCALE GENOMIC DNA]</scope>
    <source>
        <strain evidence="3">ATCC 90039 / CBS 2479 / JCM 2466 / KCTC 7840 / NCYC 2677 / UAMH 7654</strain>
    </source>
</reference>
<feature type="compositionally biased region" description="Polar residues" evidence="1">
    <location>
        <begin position="179"/>
        <end position="197"/>
    </location>
</feature>
<dbReference type="InterPro" id="IPR012808">
    <property type="entry name" value="CHP02453"/>
</dbReference>
<dbReference type="AlphaFoldDB" id="J4U7V8"/>
<gene>
    <name evidence="2" type="ORF">A1Q1_04954</name>
</gene>
<dbReference type="EMBL" id="ALBS01000291">
    <property type="protein sequence ID" value="EJT46465.1"/>
    <property type="molecule type" value="Genomic_DNA"/>
</dbReference>
<feature type="compositionally biased region" description="Basic residues" evidence="1">
    <location>
        <begin position="293"/>
        <end position="311"/>
    </location>
</feature>
<sequence length="537" mass="59113">MSRSPDPVVHDAPDAAAAVCLMGAAVGELSRVKATKARQDEVMKAARRARYFLRSPQHFYSNAPITIASSLLRPAGTTCCLLLGGEKKVESVEKGQQQGSKDKPKQSTANGRLPRFCPNSTLPRPNRDPRPQRSPTLAAAGPANKHDTHVLRLCDMPYRNSLRRGPPKPNASEAGRGASTRQAAAQTPKRNARTALNATKGGKGRGATRANERADNGDAHEPTGMTSDEDEDSESESSSDGEDEDDASGASEVSDSEEADGESDAFEPSASEQEVEDDIESVVSEDLDATPKVGRKRGAGAKAPAAKRRKKAAEEEEEDDEDDIELEPGQKIVARIKVYPAPKTGQVPPGQISRNTLDFLTHLQYPKYNTREWFKSHEPTFRQAEKEWHDFVQVMQIKFNEADDELPVLPSRDICSPYKSHFGLSYSRSGRKGIWAGYHLYIEPGGHTAMACGAWQPEKNVLANIRRRILSNPQQLRDAIERPEFVAMFGPAKPHPKGKRQNVFGQKDELKIAPKGIDKTHKDIDLLRMRSFTAVRR</sequence>
<evidence type="ECO:0000313" key="3">
    <source>
        <dbReference type="Proteomes" id="UP000002748"/>
    </source>
</evidence>
<protein>
    <submittedName>
        <fullName evidence="2">Uncharacterized protein</fullName>
    </submittedName>
</protein>
<feature type="compositionally biased region" description="Acidic residues" evidence="1">
    <location>
        <begin position="254"/>
        <end position="265"/>
    </location>
</feature>
<evidence type="ECO:0000313" key="2">
    <source>
        <dbReference type="EMBL" id="EJT46465.1"/>
    </source>
</evidence>
<dbReference type="GeneID" id="25988466"/>
<evidence type="ECO:0000256" key="1">
    <source>
        <dbReference type="SAM" id="MobiDB-lite"/>
    </source>
</evidence>
<organism evidence="2 3">
    <name type="scientific">Trichosporon asahii var. asahii (strain ATCC 90039 / CBS 2479 / JCM 2466 / KCTC 7840 / NBRC 103889/ NCYC 2677 / UAMH 7654)</name>
    <name type="common">Yeast</name>
    <dbReference type="NCBI Taxonomy" id="1186058"/>
    <lineage>
        <taxon>Eukaryota</taxon>
        <taxon>Fungi</taxon>
        <taxon>Dikarya</taxon>
        <taxon>Basidiomycota</taxon>
        <taxon>Agaricomycotina</taxon>
        <taxon>Tremellomycetes</taxon>
        <taxon>Trichosporonales</taxon>
        <taxon>Trichosporonaceae</taxon>
        <taxon>Trichosporon</taxon>
    </lineage>
</organism>
<dbReference type="OrthoDB" id="2537769at2759"/>
<dbReference type="VEuPathDB" id="FungiDB:A1Q1_04954"/>
<dbReference type="RefSeq" id="XP_014177236.1">
    <property type="nucleotide sequence ID" value="XM_014321761.1"/>
</dbReference>
<feature type="compositionally biased region" description="Acidic residues" evidence="1">
    <location>
        <begin position="314"/>
        <end position="326"/>
    </location>
</feature>
<comment type="caution">
    <text evidence="2">The sequence shown here is derived from an EMBL/GenBank/DDBJ whole genome shotgun (WGS) entry which is preliminary data.</text>
</comment>
<dbReference type="HOGENOM" id="CLU_507333_0_0_1"/>
<dbReference type="Pfam" id="PF09365">
    <property type="entry name" value="DUF2461"/>
    <property type="match status" value="1"/>
</dbReference>
<dbReference type="PANTHER" id="PTHR36452">
    <property type="entry name" value="CHROMOSOME 12, WHOLE GENOME SHOTGUN SEQUENCE"/>
    <property type="match status" value="1"/>
</dbReference>
<accession>J4U7V8</accession>
<dbReference type="PANTHER" id="PTHR36452:SF1">
    <property type="entry name" value="DUF2461 DOMAIN-CONTAINING PROTEIN"/>
    <property type="match status" value="1"/>
</dbReference>
<proteinExistence type="predicted"/>
<name>J4U7V8_TRIAS</name>
<feature type="compositionally biased region" description="Acidic residues" evidence="1">
    <location>
        <begin position="227"/>
        <end position="247"/>
    </location>
</feature>
<feature type="compositionally biased region" description="Basic and acidic residues" evidence="1">
    <location>
        <begin position="210"/>
        <end position="221"/>
    </location>
</feature>
<feature type="region of interest" description="Disordered" evidence="1">
    <location>
        <begin position="92"/>
        <end position="327"/>
    </location>
</feature>
<dbReference type="Proteomes" id="UP000002748">
    <property type="component" value="Unassembled WGS sequence"/>
</dbReference>
<dbReference type="KEGG" id="tasa:A1Q1_04954"/>